<evidence type="ECO:0008006" key="2">
    <source>
        <dbReference type="Google" id="ProtNLM"/>
    </source>
</evidence>
<name>W4GLK3_APHAT</name>
<gene>
    <name evidence="1" type="ORF">H257_06586</name>
</gene>
<accession>W4GLK3</accession>
<dbReference type="PANTHER" id="PTHR36453">
    <property type="entry name" value="SECRETED PROTEIN-RELATED"/>
    <property type="match status" value="1"/>
</dbReference>
<sequence>MLCLPLRFHNQTLVTPGTYTLHAIIMARRGIVLALTSVASGEIIFVDPVRGDDASLDGSFASPFKTIPRAQAAVRTLLVQQLAANASAPVDVVLRGGTHVLTSTLEFGPLDSGLSAAGTVTYKPYCDPLHPSDMSITPFPYVMGASTPLRYLWNGIGDANAWLGPDDPLIQLGVNPLNRTLPPKVPWPGSTDTCVDKVNVGHTCYSTTTAPCVQDCMAACQRNVDKRVYSDAVYSEFYLLFGRDLTKEEECVETCSVSCTTCERVTISGMQTVVNGAWTPYTPSSWHLPQTTIYALDLTSLAIADPPSDLYLNGLRLPPASVPNVVFSDNDTQWTPQYAPVDESKSTGRVLIYNATTLSSKTTHWTQLAFAQVDIVRMPSSGGGNSRHAIYAMNQTTIDLDAGGGQLNGDEYFHGPAWPTVTGFRVENIFEELDAPGEWYYDSTTSTLYMIPPRGVIPSESTIEFPRLKQLIRVRGTPGVDVGFSEPGRDTIVTAIETEAAYPAPQLLLAANLAFDGLVFTGTQRTDMELYETLPGHPWTQTRVGAMYIESAMAIQVQHCTFSKLGGNAIFVSGRTEYVHIALNHFTQVGATAVSIVAKSVTPDDPTHPRQFLHSRRTTVSYNQMHDYGLVTRQSAAVLVVGTSQTTVYNNLVYAIPVGGVSYSAANANADGNVAQLLVRPLESPVVLAETLAPLLGGLYTTPLNLGRIDRVVYPLQAKIIGGPECAPAMGRVGALYGQQHAGCSDCCLTTQGTASIRNAPLGMSAFTLVVPVQPGNVLDIQVQSAGYYDAPVDVHVGFHFVTPNRLVELPRWRVHWRVRTRFCIEHNSQQTVSCTGPCGCHVSAGVDNMPPCTAGYDVQPTSLACEGPFQAWSTCETGSMARVLYYNCTQTCLRSVCV</sequence>
<dbReference type="STRING" id="112090.W4GLK3"/>
<dbReference type="InterPro" id="IPR011050">
    <property type="entry name" value="Pectin_lyase_fold/virulence"/>
</dbReference>
<dbReference type="EMBL" id="KI913126">
    <property type="protein sequence ID" value="ETV80241.1"/>
    <property type="molecule type" value="Genomic_DNA"/>
</dbReference>
<dbReference type="OrthoDB" id="5949092at2759"/>
<proteinExistence type="predicted"/>
<dbReference type="PANTHER" id="PTHR36453:SF1">
    <property type="entry name" value="RIGHT HANDED BETA HELIX DOMAIN-CONTAINING PROTEIN"/>
    <property type="match status" value="1"/>
</dbReference>
<organism evidence="1">
    <name type="scientific">Aphanomyces astaci</name>
    <name type="common">Crayfish plague agent</name>
    <dbReference type="NCBI Taxonomy" id="112090"/>
    <lineage>
        <taxon>Eukaryota</taxon>
        <taxon>Sar</taxon>
        <taxon>Stramenopiles</taxon>
        <taxon>Oomycota</taxon>
        <taxon>Saprolegniomycetes</taxon>
        <taxon>Saprolegniales</taxon>
        <taxon>Verrucalvaceae</taxon>
        <taxon>Aphanomyces</taxon>
    </lineage>
</organism>
<protein>
    <recommendedName>
        <fullName evidence="2">Right handed beta helix domain-containing protein</fullName>
    </recommendedName>
</protein>
<evidence type="ECO:0000313" key="1">
    <source>
        <dbReference type="EMBL" id="ETV80241.1"/>
    </source>
</evidence>
<dbReference type="AlphaFoldDB" id="W4GLK3"/>
<dbReference type="InterPro" id="IPR012334">
    <property type="entry name" value="Pectin_lyas_fold"/>
</dbReference>
<reference evidence="1" key="1">
    <citation type="submission" date="2013-12" db="EMBL/GenBank/DDBJ databases">
        <title>The Genome Sequence of Aphanomyces astaci APO3.</title>
        <authorList>
            <consortium name="The Broad Institute Genomics Platform"/>
            <person name="Russ C."/>
            <person name="Tyler B."/>
            <person name="van West P."/>
            <person name="Dieguez-Uribeondo J."/>
            <person name="Young S.K."/>
            <person name="Zeng Q."/>
            <person name="Gargeya S."/>
            <person name="Fitzgerald M."/>
            <person name="Abouelleil A."/>
            <person name="Alvarado L."/>
            <person name="Chapman S.B."/>
            <person name="Gainer-Dewar J."/>
            <person name="Goldberg J."/>
            <person name="Griggs A."/>
            <person name="Gujja S."/>
            <person name="Hansen M."/>
            <person name="Howarth C."/>
            <person name="Imamovic A."/>
            <person name="Ireland A."/>
            <person name="Larimer J."/>
            <person name="McCowan C."/>
            <person name="Murphy C."/>
            <person name="Pearson M."/>
            <person name="Poon T.W."/>
            <person name="Priest M."/>
            <person name="Roberts A."/>
            <person name="Saif S."/>
            <person name="Shea T."/>
            <person name="Sykes S."/>
            <person name="Wortman J."/>
            <person name="Nusbaum C."/>
            <person name="Birren B."/>
        </authorList>
    </citation>
    <scope>NUCLEOTIDE SEQUENCE [LARGE SCALE GENOMIC DNA]</scope>
    <source>
        <strain evidence="1">APO3</strain>
    </source>
</reference>
<dbReference type="VEuPathDB" id="FungiDB:H257_06586"/>
<dbReference type="Gene3D" id="2.160.20.10">
    <property type="entry name" value="Single-stranded right-handed beta-helix, Pectin lyase-like"/>
    <property type="match status" value="2"/>
</dbReference>
<dbReference type="SUPFAM" id="SSF51126">
    <property type="entry name" value="Pectin lyase-like"/>
    <property type="match status" value="1"/>
</dbReference>
<dbReference type="RefSeq" id="XP_009830165.1">
    <property type="nucleotide sequence ID" value="XM_009831863.1"/>
</dbReference>
<dbReference type="GeneID" id="20808582"/>